<organism evidence="1 2">
    <name type="scientific">Phakopsora pachyrhizi</name>
    <name type="common">Asian soybean rust disease fungus</name>
    <dbReference type="NCBI Taxonomy" id="170000"/>
    <lineage>
        <taxon>Eukaryota</taxon>
        <taxon>Fungi</taxon>
        <taxon>Dikarya</taxon>
        <taxon>Basidiomycota</taxon>
        <taxon>Pucciniomycotina</taxon>
        <taxon>Pucciniomycetes</taxon>
        <taxon>Pucciniales</taxon>
        <taxon>Phakopsoraceae</taxon>
        <taxon>Phakopsora</taxon>
    </lineage>
</organism>
<keyword evidence="2" id="KW-1185">Reference proteome</keyword>
<accession>A0AAV0BKC2</accession>
<protein>
    <submittedName>
        <fullName evidence="1">Expressed protein</fullName>
    </submittedName>
</protein>
<reference evidence="1" key="1">
    <citation type="submission" date="2022-06" db="EMBL/GenBank/DDBJ databases">
        <authorList>
            <consortium name="SYNGENTA / RWTH Aachen University"/>
        </authorList>
    </citation>
    <scope>NUCLEOTIDE SEQUENCE</scope>
</reference>
<dbReference type="EMBL" id="CALTRL010005907">
    <property type="protein sequence ID" value="CAH7687772.1"/>
    <property type="molecule type" value="Genomic_DNA"/>
</dbReference>
<evidence type="ECO:0000313" key="1">
    <source>
        <dbReference type="EMBL" id="CAH7687772.1"/>
    </source>
</evidence>
<dbReference type="Proteomes" id="UP001153365">
    <property type="component" value="Unassembled WGS sequence"/>
</dbReference>
<gene>
    <name evidence="1" type="ORF">PPACK8108_LOCUS22608</name>
</gene>
<evidence type="ECO:0000313" key="2">
    <source>
        <dbReference type="Proteomes" id="UP001153365"/>
    </source>
</evidence>
<comment type="caution">
    <text evidence="1">The sequence shown here is derived from an EMBL/GenBank/DDBJ whole genome shotgun (WGS) entry which is preliminary data.</text>
</comment>
<name>A0AAV0BKC2_PHAPC</name>
<dbReference type="AlphaFoldDB" id="A0AAV0BKC2"/>
<proteinExistence type="predicted"/>
<sequence length="353" mass="39668">MSPPVIQSNSLGLVPFQPTKNNKLKTKSLHNSRALSSYPVNGFSNECDEIFYDDDESAEDEDGDTVISGNYDQLSSLREPPVAESSLFSRNEHGEEILPLEKARMIDDSIFRLSTAVGSTISNYRLAFNVWEQATNPPQSVVRASLLVDQCIMKFVVYFEPLSRVVAMIEGLSLSLRSLRVDLDPKVLYSTSGSDVNQFWKGLCIMSDQAGLLEDTMADFLTNYNELCDWSDAILTPALAEVKFPAGEVKANCQVGEILDVHSFLCTSLVKTSWMVELFVTCIRKISQSIYDFQEIFAADEEEQKKLNHKKLQEWAGQWEDNLLSFSKSITILTTISRKLQNITEGTVHAVRY</sequence>